<proteinExistence type="predicted"/>
<dbReference type="PATRIC" id="fig|1139996.3.peg.2559"/>
<feature type="transmembrane region" description="Helical" evidence="1">
    <location>
        <begin position="14"/>
        <end position="34"/>
    </location>
</feature>
<keyword evidence="1" id="KW-0812">Transmembrane</keyword>
<sequence>MRPLLSIVGIAEMLGKPVVSIGSTLVITIIWVWVASQKSEDPIKTLAATGITYGLLAIILSAILLPILIGQLQGPVLSIYGISSVLITNLIWGVVAGVLAKILQSARR</sequence>
<evidence type="ECO:0000313" key="2">
    <source>
        <dbReference type="EMBL" id="EOT25721.1"/>
    </source>
</evidence>
<keyword evidence="1" id="KW-1133">Transmembrane helix</keyword>
<evidence type="ECO:0008006" key="4">
    <source>
        <dbReference type="Google" id="ProtNLM"/>
    </source>
</evidence>
<reference evidence="2 3" key="1">
    <citation type="submission" date="2013-03" db="EMBL/GenBank/DDBJ databases">
        <title>The Genome Sequence of Enterococcus saccharolyticus ATCC_43076 (Illumina only assembly).</title>
        <authorList>
            <consortium name="The Broad Institute Genomics Platform"/>
            <consortium name="The Broad Institute Genome Sequencing Center for Infectious Disease"/>
            <person name="Earl A."/>
            <person name="Russ C."/>
            <person name="Gilmore M."/>
            <person name="Surin D."/>
            <person name="Walker B."/>
            <person name="Young S."/>
            <person name="Zeng Q."/>
            <person name="Gargeya S."/>
            <person name="Fitzgerald M."/>
            <person name="Haas B."/>
            <person name="Abouelleil A."/>
            <person name="Allen A.W."/>
            <person name="Alvarado L."/>
            <person name="Arachchi H.M."/>
            <person name="Berlin A.M."/>
            <person name="Chapman S.B."/>
            <person name="Gainer-Dewar J."/>
            <person name="Goldberg J."/>
            <person name="Griggs A."/>
            <person name="Gujja S."/>
            <person name="Hansen M."/>
            <person name="Howarth C."/>
            <person name="Imamovic A."/>
            <person name="Ireland A."/>
            <person name="Larimer J."/>
            <person name="McCowan C."/>
            <person name="Murphy C."/>
            <person name="Pearson M."/>
            <person name="Poon T.W."/>
            <person name="Priest M."/>
            <person name="Roberts A."/>
            <person name="Saif S."/>
            <person name="Shea T."/>
            <person name="Sisk P."/>
            <person name="Sykes S."/>
            <person name="Wortman J."/>
            <person name="Nusbaum C."/>
            <person name="Birren B."/>
        </authorList>
    </citation>
    <scope>NUCLEOTIDE SEQUENCE [LARGE SCALE GENOMIC DNA]</scope>
    <source>
        <strain evidence="2 3">ATCC 43076</strain>
    </source>
</reference>
<dbReference type="EMBL" id="AHYT01000013">
    <property type="protein sequence ID" value="EOT25721.1"/>
    <property type="molecule type" value="Genomic_DNA"/>
</dbReference>
<organism evidence="2 3">
    <name type="scientific">Enterococcus saccharolyticus subsp. saccharolyticus ATCC 43076</name>
    <dbReference type="NCBI Taxonomy" id="1139996"/>
    <lineage>
        <taxon>Bacteria</taxon>
        <taxon>Bacillati</taxon>
        <taxon>Bacillota</taxon>
        <taxon>Bacilli</taxon>
        <taxon>Lactobacillales</taxon>
        <taxon>Enterococcaceae</taxon>
        <taxon>Enterococcus</taxon>
    </lineage>
</organism>
<dbReference type="OrthoDB" id="2898516at2"/>
<keyword evidence="1" id="KW-0472">Membrane</keyword>
<comment type="caution">
    <text evidence="2">The sequence shown here is derived from an EMBL/GenBank/DDBJ whole genome shotgun (WGS) entry which is preliminary data.</text>
</comment>
<protein>
    <recommendedName>
        <fullName evidence="4">Integral membrane protein</fullName>
    </recommendedName>
</protein>
<dbReference type="Proteomes" id="UP000014136">
    <property type="component" value="Unassembled WGS sequence"/>
</dbReference>
<dbReference type="eggNOG" id="ENOG5032TW5">
    <property type="taxonomic scope" value="Bacteria"/>
</dbReference>
<dbReference type="STRING" id="41997.RV16_GL001462"/>
<gene>
    <name evidence="2" type="ORF">OMQ_02608</name>
</gene>
<evidence type="ECO:0000313" key="3">
    <source>
        <dbReference type="Proteomes" id="UP000014136"/>
    </source>
</evidence>
<keyword evidence="3" id="KW-1185">Reference proteome</keyword>
<feature type="transmembrane region" description="Helical" evidence="1">
    <location>
        <begin position="81"/>
        <end position="103"/>
    </location>
</feature>
<dbReference type="RefSeq" id="WP_016176353.1">
    <property type="nucleotide sequence ID" value="NZ_KE136392.1"/>
</dbReference>
<name>S0JFH8_9ENTE</name>
<dbReference type="AlphaFoldDB" id="S0JFH8"/>
<dbReference type="HOGENOM" id="CLU_158407_0_0_9"/>
<evidence type="ECO:0000256" key="1">
    <source>
        <dbReference type="SAM" id="Phobius"/>
    </source>
</evidence>
<feature type="transmembrane region" description="Helical" evidence="1">
    <location>
        <begin position="46"/>
        <end position="69"/>
    </location>
</feature>
<accession>S0JFH8</accession>